<feature type="compositionally biased region" description="Basic and acidic residues" evidence="1">
    <location>
        <begin position="185"/>
        <end position="194"/>
    </location>
</feature>
<reference evidence="3" key="1">
    <citation type="submission" date="2020-11" db="EMBL/GenBank/DDBJ databases">
        <authorList>
            <person name="Koelle M."/>
            <person name="Horta M.A.C."/>
            <person name="Nowrousian M."/>
            <person name="Ohm R.A."/>
            <person name="Benz P."/>
            <person name="Pilgard A."/>
        </authorList>
    </citation>
    <scope>NUCLEOTIDE SEQUENCE</scope>
    <source>
        <strain evidence="3">FPRL280</strain>
    </source>
</reference>
<dbReference type="EMBL" id="JADOXO010000069">
    <property type="protein sequence ID" value="KAF9815521.1"/>
    <property type="molecule type" value="Genomic_DNA"/>
</dbReference>
<name>A0A8H7P3M1_9APHY</name>
<comment type="caution">
    <text evidence="3">The sequence shown here is derived from an EMBL/GenBank/DDBJ whole genome shotgun (WGS) entry which is preliminary data.</text>
</comment>
<feature type="compositionally biased region" description="Polar residues" evidence="1">
    <location>
        <begin position="154"/>
        <end position="170"/>
    </location>
</feature>
<proteinExistence type="predicted"/>
<evidence type="ECO:0000313" key="4">
    <source>
        <dbReference type="Proteomes" id="UP000639403"/>
    </source>
</evidence>
<keyword evidence="2" id="KW-0472">Membrane</keyword>
<feature type="region of interest" description="Disordered" evidence="1">
    <location>
        <begin position="133"/>
        <end position="196"/>
    </location>
</feature>
<keyword evidence="2" id="KW-0812">Transmembrane</keyword>
<evidence type="ECO:0000256" key="2">
    <source>
        <dbReference type="SAM" id="Phobius"/>
    </source>
</evidence>
<dbReference type="GO" id="GO:0035859">
    <property type="term" value="C:Seh1-associated complex"/>
    <property type="evidence" value="ECO:0007669"/>
    <property type="project" value="TreeGrafter"/>
</dbReference>
<dbReference type="AlphaFoldDB" id="A0A8H7P3M1"/>
<dbReference type="PANTHER" id="PTHR46170">
    <property type="entry name" value="GATOR COMPLEX PROTEIN WDR59"/>
    <property type="match status" value="1"/>
</dbReference>
<protein>
    <recommendedName>
        <fullName evidence="5">RWD domain-containing protein</fullName>
    </recommendedName>
</protein>
<evidence type="ECO:0008006" key="5">
    <source>
        <dbReference type="Google" id="ProtNLM"/>
    </source>
</evidence>
<dbReference type="Proteomes" id="UP000639403">
    <property type="component" value="Unassembled WGS sequence"/>
</dbReference>
<feature type="transmembrane region" description="Helical" evidence="2">
    <location>
        <begin position="594"/>
        <end position="619"/>
    </location>
</feature>
<reference evidence="3" key="2">
    <citation type="journal article" name="Front. Microbiol.">
        <title>Degradative Capacity of Two Strains of Rhodonia placenta: From Phenotype to Genotype.</title>
        <authorList>
            <person name="Kolle M."/>
            <person name="Horta M.A.C."/>
            <person name="Nowrousian M."/>
            <person name="Ohm R.A."/>
            <person name="Benz J.P."/>
            <person name="Pilgard A."/>
        </authorList>
    </citation>
    <scope>NUCLEOTIDE SEQUENCE</scope>
    <source>
        <strain evidence="3">FPRL280</strain>
    </source>
</reference>
<evidence type="ECO:0000256" key="1">
    <source>
        <dbReference type="SAM" id="MobiDB-lite"/>
    </source>
</evidence>
<organism evidence="3 4">
    <name type="scientific">Rhodonia placenta</name>
    <dbReference type="NCBI Taxonomy" id="104341"/>
    <lineage>
        <taxon>Eukaryota</taxon>
        <taxon>Fungi</taxon>
        <taxon>Dikarya</taxon>
        <taxon>Basidiomycota</taxon>
        <taxon>Agaricomycotina</taxon>
        <taxon>Agaricomycetes</taxon>
        <taxon>Polyporales</taxon>
        <taxon>Adustoporiaceae</taxon>
        <taxon>Rhodonia</taxon>
    </lineage>
</organism>
<dbReference type="GO" id="GO:0035591">
    <property type="term" value="F:signaling adaptor activity"/>
    <property type="evidence" value="ECO:0007669"/>
    <property type="project" value="TreeGrafter"/>
</dbReference>
<sequence>MNVKNLKTLQKAGKAPPTRAASEPHRRELKVSFSNPPVGTDLPPALSAPIGYRGILAEVRAPFPPRPAARLSTGRQDRNITRPQSQDLDKDKSVAQSKPIPITQEKGRTMTRGLLGGRSAQINTSAWLSSVKFGTKRDGSSGPGSGAESGEVSRFSSLSRPPSQPDSSGSRIVINVQKDSPVGAKGEDGNREGEVGQSLQEEITFVTNKLATYKVKLERAEWSKKPTCTFGLHGPWGDSTSVFIRISFTFPRDYPQAKHPYGTPSVDLEKNSLISMKSRAFILRRLRAIRENDRPCLEKCLRFLLFGDDEERINRHPGMDSESSSDEDIPSIARTRKDAKPLTVRRDKNLAEPRTSQGVFGELVCFFRAPPRIVRNIMREISVSPSVATRRTDAASRQLRSPFVLSDAVHRLAHAAQDRDAESVETRQAEDAHNVLRIVADLFTFSQQKPRRLSEHSRQFEDKGKYSLLPTRSTVYIKNTSGLVGIDVGAARDYSLAVNIPSNFCRINAQIAKKRGRADHERVFRLLEAVFSGVVGRGPQELLSRSTMRNVPAISIIHNLYSDLSAQKDIQMLAMLQNWYSKLQKIPGASQFIVIPYLVSRFAFSNFSAIGATFIIAFVF</sequence>
<dbReference type="GO" id="GO:0034198">
    <property type="term" value="P:cellular response to amino acid starvation"/>
    <property type="evidence" value="ECO:0007669"/>
    <property type="project" value="TreeGrafter"/>
</dbReference>
<evidence type="ECO:0000313" key="3">
    <source>
        <dbReference type="EMBL" id="KAF9815521.1"/>
    </source>
</evidence>
<gene>
    <name evidence="3" type="ORF">IEO21_04521</name>
</gene>
<feature type="region of interest" description="Disordered" evidence="1">
    <location>
        <begin position="314"/>
        <end position="341"/>
    </location>
</feature>
<dbReference type="GO" id="GO:1904263">
    <property type="term" value="P:positive regulation of TORC1 signaling"/>
    <property type="evidence" value="ECO:0007669"/>
    <property type="project" value="TreeGrafter"/>
</dbReference>
<dbReference type="GO" id="GO:0005774">
    <property type="term" value="C:vacuolar membrane"/>
    <property type="evidence" value="ECO:0007669"/>
    <property type="project" value="TreeGrafter"/>
</dbReference>
<keyword evidence="2" id="KW-1133">Transmembrane helix</keyword>
<feature type="region of interest" description="Disordered" evidence="1">
    <location>
        <begin position="61"/>
        <end position="110"/>
    </location>
</feature>
<feature type="region of interest" description="Disordered" evidence="1">
    <location>
        <begin position="1"/>
        <end position="45"/>
    </location>
</feature>
<dbReference type="InterPro" id="IPR049567">
    <property type="entry name" value="WDR59-like"/>
</dbReference>
<accession>A0A8H7P3M1</accession>
<dbReference type="PANTHER" id="PTHR46170:SF1">
    <property type="entry name" value="GATOR COMPLEX PROTEIN WDR59"/>
    <property type="match status" value="1"/>
</dbReference>